<reference evidence="1" key="2">
    <citation type="submission" date="2014-03" db="EMBL/GenBank/DDBJ databases">
        <authorList>
            <person name="Genoscope - CEA"/>
        </authorList>
    </citation>
    <scope>NUCLEOTIDE SEQUENCE</scope>
</reference>
<reference evidence="1" key="1">
    <citation type="journal article" date="2014" name="Nat. Commun.">
        <title>The rainbow trout genome provides novel insights into evolution after whole-genome duplication in vertebrates.</title>
        <authorList>
            <person name="Berthelot C."/>
            <person name="Brunet F."/>
            <person name="Chalopin D."/>
            <person name="Juanchich A."/>
            <person name="Bernard M."/>
            <person name="Noel B."/>
            <person name="Bento P."/>
            <person name="Da Silva C."/>
            <person name="Labadie K."/>
            <person name="Alberti A."/>
            <person name="Aury J.M."/>
            <person name="Louis A."/>
            <person name="Dehais P."/>
            <person name="Bardou P."/>
            <person name="Montfort J."/>
            <person name="Klopp C."/>
            <person name="Cabau C."/>
            <person name="Gaspin C."/>
            <person name="Thorgaard G.H."/>
            <person name="Boussaha M."/>
            <person name="Quillet E."/>
            <person name="Guyomard R."/>
            <person name="Galiana D."/>
            <person name="Bobe J."/>
            <person name="Volff J.N."/>
            <person name="Genet C."/>
            <person name="Wincker P."/>
            <person name="Jaillon O."/>
            <person name="Roest Crollius H."/>
            <person name="Guiguen Y."/>
        </authorList>
    </citation>
    <scope>NUCLEOTIDE SEQUENCE [LARGE SCALE GENOMIC DNA]</scope>
</reference>
<evidence type="ECO:0000313" key="1">
    <source>
        <dbReference type="EMBL" id="CDQ99047.1"/>
    </source>
</evidence>
<proteinExistence type="predicted"/>
<sequence length="119" mass="13694">MDAVPSGLCCVVLFIVDWCGEIRDHEEQLRQPVAERLTDRRGGWMAWSLWSACDDVGLQVRSRVCGAQGSAPCVGTALSTGIATRFQVSHTHFHHICHHHRHHQHQHHNRYHFHPRHRS</sequence>
<dbReference type="STRING" id="8022.A0A060Z591"/>
<dbReference type="SUPFAM" id="SSF82895">
    <property type="entry name" value="TSP-1 type 1 repeat"/>
    <property type="match status" value="1"/>
</dbReference>
<name>A0A060Z591_ONCMY</name>
<organism evidence="1 2">
    <name type="scientific">Oncorhynchus mykiss</name>
    <name type="common">Rainbow trout</name>
    <name type="synonym">Salmo gairdneri</name>
    <dbReference type="NCBI Taxonomy" id="8022"/>
    <lineage>
        <taxon>Eukaryota</taxon>
        <taxon>Metazoa</taxon>
        <taxon>Chordata</taxon>
        <taxon>Craniata</taxon>
        <taxon>Vertebrata</taxon>
        <taxon>Euteleostomi</taxon>
        <taxon>Actinopterygii</taxon>
        <taxon>Neopterygii</taxon>
        <taxon>Teleostei</taxon>
        <taxon>Protacanthopterygii</taxon>
        <taxon>Salmoniformes</taxon>
        <taxon>Salmonidae</taxon>
        <taxon>Salmoninae</taxon>
        <taxon>Oncorhynchus</taxon>
    </lineage>
</organism>
<dbReference type="AlphaFoldDB" id="A0A060Z591"/>
<dbReference type="EMBL" id="FR942722">
    <property type="protein sequence ID" value="CDQ99047.1"/>
    <property type="molecule type" value="Genomic_DNA"/>
</dbReference>
<accession>A0A060Z591</accession>
<dbReference type="PaxDb" id="8022-A0A060Z591"/>
<protein>
    <submittedName>
        <fullName evidence="1">Uncharacterized protein</fullName>
    </submittedName>
</protein>
<gene>
    <name evidence="1" type="ORF">GSONMT00015853001</name>
</gene>
<dbReference type="Proteomes" id="UP000193380">
    <property type="component" value="Unassembled WGS sequence"/>
</dbReference>
<dbReference type="Pfam" id="PF00090">
    <property type="entry name" value="TSP_1"/>
    <property type="match status" value="1"/>
</dbReference>
<dbReference type="InterPro" id="IPR000884">
    <property type="entry name" value="TSP1_rpt"/>
</dbReference>
<evidence type="ECO:0000313" key="2">
    <source>
        <dbReference type="Proteomes" id="UP000193380"/>
    </source>
</evidence>
<dbReference type="InterPro" id="IPR036383">
    <property type="entry name" value="TSP1_rpt_sf"/>
</dbReference>